<dbReference type="Pfam" id="PF01381">
    <property type="entry name" value="HTH_3"/>
    <property type="match status" value="1"/>
</dbReference>
<feature type="domain" description="HTH cro/C1-type" evidence="3">
    <location>
        <begin position="8"/>
        <end position="63"/>
    </location>
</feature>
<dbReference type="Gene3D" id="1.10.260.40">
    <property type="entry name" value="lambda repressor-like DNA-binding domains"/>
    <property type="match status" value="1"/>
</dbReference>
<evidence type="ECO:0000256" key="2">
    <source>
        <dbReference type="SAM" id="Coils"/>
    </source>
</evidence>
<dbReference type="GO" id="GO:0003677">
    <property type="term" value="F:DNA binding"/>
    <property type="evidence" value="ECO:0007669"/>
    <property type="project" value="UniProtKB-KW"/>
</dbReference>
<keyword evidence="1" id="KW-0238">DNA-binding</keyword>
<dbReference type="RefSeq" id="WP_282592105.1">
    <property type="nucleotide sequence ID" value="NZ_JAPAAF010000017.1"/>
</dbReference>
<sequence>MKPIGERIKEIRQSKGISQTIVAETCGIKQSSYANIENGKTQNITIEIGKGIARALDVSFIELFDIAISDKYFDGYKADLESITEAYSDLDETVKELLERIKEKDLLIETLKNEKSHVRQHLVMQLVSNFTFDVNFISNQIANTKDEKEKAELEKKKDDVVRVFNLNKDYYIKTGFLSNKEFDDYFEEIKDLDRMLRSNDRYFI</sequence>
<accession>A0AA41Y7P7</accession>
<dbReference type="Proteomes" id="UP001163821">
    <property type="component" value="Unassembled WGS sequence"/>
</dbReference>
<keyword evidence="5" id="KW-1185">Reference proteome</keyword>
<evidence type="ECO:0000256" key="1">
    <source>
        <dbReference type="ARBA" id="ARBA00023125"/>
    </source>
</evidence>
<dbReference type="SUPFAM" id="SSF47413">
    <property type="entry name" value="lambda repressor-like DNA-binding domains"/>
    <property type="match status" value="1"/>
</dbReference>
<dbReference type="PROSITE" id="PS50943">
    <property type="entry name" value="HTH_CROC1"/>
    <property type="match status" value="1"/>
</dbReference>
<feature type="coiled-coil region" evidence="2">
    <location>
        <begin position="80"/>
        <end position="154"/>
    </location>
</feature>
<dbReference type="PANTHER" id="PTHR46797:SF1">
    <property type="entry name" value="METHYLPHOSPHONATE SYNTHASE"/>
    <property type="match status" value="1"/>
</dbReference>
<evidence type="ECO:0000313" key="5">
    <source>
        <dbReference type="Proteomes" id="UP001163821"/>
    </source>
</evidence>
<comment type="caution">
    <text evidence="4">The sequence shown here is derived from an EMBL/GenBank/DDBJ whole genome shotgun (WGS) entry which is preliminary data.</text>
</comment>
<proteinExistence type="predicted"/>
<dbReference type="GO" id="GO:0003700">
    <property type="term" value="F:DNA-binding transcription factor activity"/>
    <property type="evidence" value="ECO:0007669"/>
    <property type="project" value="TreeGrafter"/>
</dbReference>
<dbReference type="PANTHER" id="PTHR46797">
    <property type="entry name" value="HTH-TYPE TRANSCRIPTIONAL REGULATOR"/>
    <property type="match status" value="1"/>
</dbReference>
<dbReference type="EMBL" id="JAPAAF010000017">
    <property type="protein sequence ID" value="MCW0483504.1"/>
    <property type="molecule type" value="Genomic_DNA"/>
</dbReference>
<protein>
    <submittedName>
        <fullName evidence="4">Helix-turn-helix domain-containing protein</fullName>
    </submittedName>
</protein>
<dbReference type="GO" id="GO:0005829">
    <property type="term" value="C:cytosol"/>
    <property type="evidence" value="ECO:0007669"/>
    <property type="project" value="TreeGrafter"/>
</dbReference>
<dbReference type="InterPro" id="IPR001387">
    <property type="entry name" value="Cro/C1-type_HTH"/>
</dbReference>
<evidence type="ECO:0000313" key="4">
    <source>
        <dbReference type="EMBL" id="MCW0483504.1"/>
    </source>
</evidence>
<gene>
    <name evidence="4" type="ORF">N2K84_12240</name>
</gene>
<dbReference type="AlphaFoldDB" id="A0AA41Y7P7"/>
<organism evidence="4 5">
    <name type="scientific">Gaoshiqia sediminis</name>
    <dbReference type="NCBI Taxonomy" id="2986998"/>
    <lineage>
        <taxon>Bacteria</taxon>
        <taxon>Pseudomonadati</taxon>
        <taxon>Bacteroidota</taxon>
        <taxon>Bacteroidia</taxon>
        <taxon>Marinilabiliales</taxon>
        <taxon>Prolixibacteraceae</taxon>
        <taxon>Gaoshiqia</taxon>
    </lineage>
</organism>
<reference evidence="4" key="1">
    <citation type="submission" date="2022-10" db="EMBL/GenBank/DDBJ databases">
        <title>Gaoshiqiia sediminis gen. nov., sp. nov., isolated from coastal sediment.</title>
        <authorList>
            <person name="Yu W.X."/>
            <person name="Mu D.S."/>
            <person name="Du J.Z."/>
            <person name="Liang Y.Q."/>
        </authorList>
    </citation>
    <scope>NUCLEOTIDE SEQUENCE</scope>
    <source>
        <strain evidence="4">A06</strain>
    </source>
</reference>
<evidence type="ECO:0000259" key="3">
    <source>
        <dbReference type="PROSITE" id="PS50943"/>
    </source>
</evidence>
<keyword evidence="2" id="KW-0175">Coiled coil</keyword>
<name>A0AA41Y7P7_9BACT</name>
<dbReference type="InterPro" id="IPR050807">
    <property type="entry name" value="TransReg_Diox_bact_type"/>
</dbReference>
<dbReference type="SMART" id="SM00530">
    <property type="entry name" value="HTH_XRE"/>
    <property type="match status" value="1"/>
</dbReference>
<dbReference type="CDD" id="cd00093">
    <property type="entry name" value="HTH_XRE"/>
    <property type="match status" value="1"/>
</dbReference>
<dbReference type="InterPro" id="IPR010982">
    <property type="entry name" value="Lambda_DNA-bd_dom_sf"/>
</dbReference>